<protein>
    <submittedName>
        <fullName evidence="1">Uncharacterized protein</fullName>
    </submittedName>
</protein>
<dbReference type="AlphaFoldDB" id="A0A941IH97"/>
<gene>
    <name evidence="1" type="ORF">KDK95_18445</name>
</gene>
<sequence>MTNTGTGWRLSDADDAGVGYDGEQARRLIGSRFAWATAETWFAADDGRRLGVVTNGARAMVILVNGDDDPGEHLAAFGAEGESCGYILANGQSDTYADRDTVPLDTAGRAVAHLIDHGTWPDDVGVIADRGDPT</sequence>
<evidence type="ECO:0000313" key="1">
    <source>
        <dbReference type="EMBL" id="MBR7828300.1"/>
    </source>
</evidence>
<reference evidence="1" key="1">
    <citation type="submission" date="2021-04" db="EMBL/GenBank/DDBJ databases">
        <title>Genome based classification of Actinospica acidithermotolerans sp. nov., an actinobacterium isolated from an Indonesian hot spring.</title>
        <authorList>
            <person name="Kusuma A.B."/>
            <person name="Putra K.E."/>
            <person name="Nafisah S."/>
            <person name="Loh J."/>
            <person name="Nouioui I."/>
            <person name="Goodfellow M."/>
        </authorList>
    </citation>
    <scope>NUCLEOTIDE SEQUENCE</scope>
    <source>
        <strain evidence="1">MGRD01-02</strain>
    </source>
</reference>
<proteinExistence type="predicted"/>
<keyword evidence="2" id="KW-1185">Reference proteome</keyword>
<dbReference type="EMBL" id="JAGSOH010000053">
    <property type="protein sequence ID" value="MBR7828300.1"/>
    <property type="molecule type" value="Genomic_DNA"/>
</dbReference>
<accession>A0A941IH97</accession>
<dbReference type="RefSeq" id="WP_212519438.1">
    <property type="nucleotide sequence ID" value="NZ_JAGSOH010000053.1"/>
</dbReference>
<organism evidence="1 2">
    <name type="scientific">Actinospica acidithermotolerans</name>
    <dbReference type="NCBI Taxonomy" id="2828514"/>
    <lineage>
        <taxon>Bacteria</taxon>
        <taxon>Bacillati</taxon>
        <taxon>Actinomycetota</taxon>
        <taxon>Actinomycetes</taxon>
        <taxon>Catenulisporales</taxon>
        <taxon>Actinospicaceae</taxon>
        <taxon>Actinospica</taxon>
    </lineage>
</organism>
<evidence type="ECO:0000313" key="2">
    <source>
        <dbReference type="Proteomes" id="UP000676325"/>
    </source>
</evidence>
<name>A0A941IH97_9ACTN</name>
<dbReference type="Proteomes" id="UP000676325">
    <property type="component" value="Unassembled WGS sequence"/>
</dbReference>
<comment type="caution">
    <text evidence="1">The sequence shown here is derived from an EMBL/GenBank/DDBJ whole genome shotgun (WGS) entry which is preliminary data.</text>
</comment>